<feature type="coiled-coil region" evidence="1">
    <location>
        <begin position="132"/>
        <end position="159"/>
    </location>
</feature>
<dbReference type="EMBL" id="LR796642">
    <property type="protein sequence ID" value="CAB4156218.1"/>
    <property type="molecule type" value="Genomic_DNA"/>
</dbReference>
<evidence type="ECO:0000313" key="2">
    <source>
        <dbReference type="EMBL" id="CAB4156218.1"/>
    </source>
</evidence>
<name>A0A6J5NH71_9CAUD</name>
<protein>
    <submittedName>
        <fullName evidence="2">Uncharacterized protein</fullName>
    </submittedName>
</protein>
<organism evidence="2">
    <name type="scientific">uncultured Caudovirales phage</name>
    <dbReference type="NCBI Taxonomy" id="2100421"/>
    <lineage>
        <taxon>Viruses</taxon>
        <taxon>Duplodnaviria</taxon>
        <taxon>Heunggongvirae</taxon>
        <taxon>Uroviricota</taxon>
        <taxon>Caudoviricetes</taxon>
        <taxon>Peduoviridae</taxon>
        <taxon>Maltschvirus</taxon>
        <taxon>Maltschvirus maltsch</taxon>
    </lineage>
</organism>
<accession>A0A6J5NH71</accession>
<keyword evidence="1" id="KW-0175">Coiled coil</keyword>
<gene>
    <name evidence="2" type="ORF">UFOVP661_40</name>
</gene>
<reference evidence="2" key="1">
    <citation type="submission" date="2020-04" db="EMBL/GenBank/DDBJ databases">
        <authorList>
            <person name="Chiriac C."/>
            <person name="Salcher M."/>
            <person name="Ghai R."/>
            <person name="Kavagutti S V."/>
        </authorList>
    </citation>
    <scope>NUCLEOTIDE SEQUENCE</scope>
</reference>
<proteinExistence type="predicted"/>
<evidence type="ECO:0000256" key="1">
    <source>
        <dbReference type="SAM" id="Coils"/>
    </source>
</evidence>
<sequence>MREMSEKNKEILAVILSGISKPREIAEAYGVEINTIYKLTHNHREKIKRAEARARKLREADKRKAEAKVKKKAISISNKVHPWERRMASPQHDWYSEELQSIAVQARKMHAAAAKPPAKGPSKAPEDYFERLKMAQAEIDRLVEESVKQKNVIDELTHQNKTLMRVLYRIGHL</sequence>